<evidence type="ECO:0000256" key="5">
    <source>
        <dbReference type="PROSITE-ProRule" id="PRU01023"/>
    </source>
</evidence>
<dbReference type="GO" id="GO:0009383">
    <property type="term" value="F:rRNA (cytosine-C5-)-methyltransferase activity"/>
    <property type="evidence" value="ECO:0007669"/>
    <property type="project" value="TreeGrafter"/>
</dbReference>
<keyword evidence="1 5" id="KW-0489">Methyltransferase</keyword>
<reference evidence="7" key="2">
    <citation type="submission" date="2020-09" db="EMBL/GenBank/DDBJ databases">
        <authorList>
            <person name="Sun Q."/>
            <person name="Ohkuma M."/>
        </authorList>
    </citation>
    <scope>NUCLEOTIDE SEQUENCE</scope>
    <source>
        <strain evidence="7">JCM 30804</strain>
    </source>
</reference>
<dbReference type="InterPro" id="IPR023267">
    <property type="entry name" value="RCMT"/>
</dbReference>
<dbReference type="Pfam" id="PF22458">
    <property type="entry name" value="RsmF-B_ferredox"/>
    <property type="match status" value="1"/>
</dbReference>
<evidence type="ECO:0000313" key="7">
    <source>
        <dbReference type="EMBL" id="GGI73673.1"/>
    </source>
</evidence>
<dbReference type="PRINTS" id="PR02008">
    <property type="entry name" value="RCMTFAMILY"/>
</dbReference>
<evidence type="ECO:0000256" key="4">
    <source>
        <dbReference type="ARBA" id="ARBA00022884"/>
    </source>
</evidence>
<reference evidence="7" key="1">
    <citation type="journal article" date="2014" name="Int. J. Syst. Evol. Microbiol.">
        <title>Complete genome sequence of Corynebacterium casei LMG S-19264T (=DSM 44701T), isolated from a smear-ripened cheese.</title>
        <authorList>
            <consortium name="US DOE Joint Genome Institute (JGI-PGF)"/>
            <person name="Walter F."/>
            <person name="Albersmeier A."/>
            <person name="Kalinowski J."/>
            <person name="Ruckert C."/>
        </authorList>
    </citation>
    <scope>NUCLEOTIDE SEQUENCE</scope>
    <source>
        <strain evidence="7">JCM 30804</strain>
    </source>
</reference>
<dbReference type="InterPro" id="IPR049560">
    <property type="entry name" value="MeTrfase_RsmB-F_NOP2_cat"/>
</dbReference>
<evidence type="ECO:0000256" key="3">
    <source>
        <dbReference type="ARBA" id="ARBA00022691"/>
    </source>
</evidence>
<feature type="active site" description="Nucleophile" evidence="5">
    <location>
        <position position="395"/>
    </location>
</feature>
<dbReference type="Pfam" id="PF01189">
    <property type="entry name" value="Methyltr_RsmB-F"/>
    <property type="match status" value="1"/>
</dbReference>
<sequence length="456" mass="51626">MTSPSSMSRNYHALTSALNDPNPMQKRAMSYGNTIAGLFAEVFDTHLPADKVLANYFREHKKHGSKDRKIIRETFFALFRWWGWLKQLPTLETSPNARQVDFQHLALAATLESHPWQSVTQAWLACVGKNWEPLEPNRQLQQKATWLQSQFAGFEFRLTELLPDWFWQYCQLADESQQALIESMMSRPPIWARVQHVSRQQALATLAQAQIDVESTPYFADAISLGTKSINLDAMTLYKQGQLEIQDLASQVIGQICAPQPDQQWWDACSGAGGKSLQLKSLMLRQNANSTGRIVASDIRPRPLQELAKRAKRAKFSGIMTKPWQSEALPVEPASFDGVLVDAPCSCLGTWRRNPDMRWVDTPSCVEQKPSLQLDILSRSSRAVKPGGTLVYATCSLAKVENEDVVQAFLQKHAEFELQPLQHPFTQIQSDTLTIWPFEANTDGMFVAKFHRKADH</sequence>
<dbReference type="RefSeq" id="WP_188918307.1">
    <property type="nucleotide sequence ID" value="NZ_BMPZ01000002.1"/>
</dbReference>
<comment type="similarity">
    <text evidence="5">Belongs to the class I-like SAM-binding methyltransferase superfamily. RsmB/NOP family.</text>
</comment>
<dbReference type="Proteomes" id="UP000613743">
    <property type="component" value="Unassembled WGS sequence"/>
</dbReference>
<dbReference type="GO" id="GO:0070475">
    <property type="term" value="P:rRNA base methylation"/>
    <property type="evidence" value="ECO:0007669"/>
    <property type="project" value="TreeGrafter"/>
</dbReference>
<evidence type="ECO:0000256" key="2">
    <source>
        <dbReference type="ARBA" id="ARBA00022679"/>
    </source>
</evidence>
<dbReference type="AlphaFoldDB" id="A0A917JKM2"/>
<comment type="caution">
    <text evidence="7">The sequence shown here is derived from an EMBL/GenBank/DDBJ whole genome shotgun (WGS) entry which is preliminary data.</text>
</comment>
<protein>
    <submittedName>
        <fullName evidence="7">tRNA/rRNA cytosine-C5-methylase RsmB</fullName>
    </submittedName>
</protein>
<accession>A0A917JKM2</accession>
<evidence type="ECO:0000313" key="8">
    <source>
        <dbReference type="Proteomes" id="UP000613743"/>
    </source>
</evidence>
<dbReference type="GO" id="GO:0005829">
    <property type="term" value="C:cytosol"/>
    <property type="evidence" value="ECO:0007669"/>
    <property type="project" value="TreeGrafter"/>
</dbReference>
<dbReference type="InterPro" id="IPR001678">
    <property type="entry name" value="MeTrfase_RsmB-F_NOP2_dom"/>
</dbReference>
<keyword evidence="8" id="KW-1185">Reference proteome</keyword>
<dbReference type="GO" id="GO:0003723">
    <property type="term" value="F:RNA binding"/>
    <property type="evidence" value="ECO:0007669"/>
    <property type="project" value="UniProtKB-UniRule"/>
</dbReference>
<dbReference type="PANTHER" id="PTHR22807:SF61">
    <property type="entry name" value="NOL1_NOP2_SUN FAMILY PROTEIN _ ANTITERMINATION NUSB DOMAIN-CONTAINING PROTEIN"/>
    <property type="match status" value="1"/>
</dbReference>
<proteinExistence type="inferred from homology"/>
<dbReference type="Gene3D" id="3.40.50.150">
    <property type="entry name" value="Vaccinia Virus protein VP39"/>
    <property type="match status" value="1"/>
</dbReference>
<feature type="binding site" evidence="5">
    <location>
        <position position="298"/>
    </location>
    <ligand>
        <name>S-adenosyl-L-methionine</name>
        <dbReference type="ChEBI" id="CHEBI:59789"/>
    </ligand>
</feature>
<keyword evidence="4 5" id="KW-0694">RNA-binding</keyword>
<dbReference type="InterPro" id="IPR054728">
    <property type="entry name" value="RsmB-like_ferredoxin"/>
</dbReference>
<comment type="caution">
    <text evidence="5">Lacks conserved residue(s) required for the propagation of feature annotation.</text>
</comment>
<evidence type="ECO:0000259" key="6">
    <source>
        <dbReference type="PROSITE" id="PS51686"/>
    </source>
</evidence>
<organism evidence="7 8">
    <name type="scientific">Shewanella gelidii</name>
    <dbReference type="NCBI Taxonomy" id="1642821"/>
    <lineage>
        <taxon>Bacteria</taxon>
        <taxon>Pseudomonadati</taxon>
        <taxon>Pseudomonadota</taxon>
        <taxon>Gammaproteobacteria</taxon>
        <taxon>Alteromonadales</taxon>
        <taxon>Shewanellaceae</taxon>
        <taxon>Shewanella</taxon>
    </lineage>
</organism>
<evidence type="ECO:0000256" key="1">
    <source>
        <dbReference type="ARBA" id="ARBA00022603"/>
    </source>
</evidence>
<keyword evidence="2 5" id="KW-0808">Transferase</keyword>
<name>A0A917JKM2_9GAMM</name>
<dbReference type="PANTHER" id="PTHR22807">
    <property type="entry name" value="NOP2 YEAST -RELATED NOL1/NOP2/FMU SUN DOMAIN-CONTAINING"/>
    <property type="match status" value="1"/>
</dbReference>
<dbReference type="InterPro" id="IPR029063">
    <property type="entry name" value="SAM-dependent_MTases_sf"/>
</dbReference>
<keyword evidence="3 5" id="KW-0949">S-adenosyl-L-methionine</keyword>
<dbReference type="CDD" id="cd02440">
    <property type="entry name" value="AdoMet_MTases"/>
    <property type="match status" value="1"/>
</dbReference>
<feature type="domain" description="SAM-dependent MTase RsmB/NOP-type" evidence="6">
    <location>
        <begin position="180"/>
        <end position="453"/>
    </location>
</feature>
<feature type="binding site" evidence="5">
    <location>
        <position position="342"/>
    </location>
    <ligand>
        <name>S-adenosyl-L-methionine</name>
        <dbReference type="ChEBI" id="CHEBI:59789"/>
    </ligand>
</feature>
<gene>
    <name evidence="7" type="primary">rsmB</name>
    <name evidence="7" type="ORF">GCM10009332_08990</name>
</gene>
<dbReference type="SUPFAM" id="SSF53335">
    <property type="entry name" value="S-adenosyl-L-methionine-dependent methyltransferases"/>
    <property type="match status" value="1"/>
</dbReference>
<dbReference type="PROSITE" id="PS51686">
    <property type="entry name" value="SAM_MT_RSMB_NOP"/>
    <property type="match status" value="1"/>
</dbReference>
<dbReference type="EMBL" id="BMPZ01000002">
    <property type="protein sequence ID" value="GGI73673.1"/>
    <property type="molecule type" value="Genomic_DNA"/>
</dbReference>